<proteinExistence type="predicted"/>
<feature type="compositionally biased region" description="Polar residues" evidence="1">
    <location>
        <begin position="108"/>
        <end position="126"/>
    </location>
</feature>
<protein>
    <submittedName>
        <fullName evidence="2">Uncharacterized protein</fullName>
    </submittedName>
</protein>
<dbReference type="Proteomes" id="UP001454036">
    <property type="component" value="Unassembled WGS sequence"/>
</dbReference>
<dbReference type="AlphaFoldDB" id="A0AAV3RBC1"/>
<evidence type="ECO:0000256" key="1">
    <source>
        <dbReference type="SAM" id="MobiDB-lite"/>
    </source>
</evidence>
<evidence type="ECO:0000313" key="3">
    <source>
        <dbReference type="Proteomes" id="UP001454036"/>
    </source>
</evidence>
<name>A0AAV3RBC1_LITER</name>
<sequence>MAQLQNETWSLPICTSDDIDAVTKIRSIFPQNDDKLSWNVFCDEVIFVKAGLVHDKEFDPEHINDLPTRALGSIPNEIDFGEMLLERASIFTHVAITIKTKPRESMVPKSTFSAPPSNVLPTPATM</sequence>
<organism evidence="2 3">
    <name type="scientific">Lithospermum erythrorhizon</name>
    <name type="common">Purple gromwell</name>
    <name type="synonym">Lithospermum officinale var. erythrorhizon</name>
    <dbReference type="NCBI Taxonomy" id="34254"/>
    <lineage>
        <taxon>Eukaryota</taxon>
        <taxon>Viridiplantae</taxon>
        <taxon>Streptophyta</taxon>
        <taxon>Embryophyta</taxon>
        <taxon>Tracheophyta</taxon>
        <taxon>Spermatophyta</taxon>
        <taxon>Magnoliopsida</taxon>
        <taxon>eudicotyledons</taxon>
        <taxon>Gunneridae</taxon>
        <taxon>Pentapetalae</taxon>
        <taxon>asterids</taxon>
        <taxon>lamiids</taxon>
        <taxon>Boraginales</taxon>
        <taxon>Boraginaceae</taxon>
        <taxon>Boraginoideae</taxon>
        <taxon>Lithospermeae</taxon>
        <taxon>Lithospermum</taxon>
    </lineage>
</organism>
<keyword evidence="3" id="KW-1185">Reference proteome</keyword>
<accession>A0AAV3RBC1</accession>
<dbReference type="EMBL" id="BAABME010008468">
    <property type="protein sequence ID" value="GAA0173160.1"/>
    <property type="molecule type" value="Genomic_DNA"/>
</dbReference>
<gene>
    <name evidence="2" type="ORF">LIER_26833</name>
</gene>
<comment type="caution">
    <text evidence="2">The sequence shown here is derived from an EMBL/GenBank/DDBJ whole genome shotgun (WGS) entry which is preliminary data.</text>
</comment>
<evidence type="ECO:0000313" key="2">
    <source>
        <dbReference type="EMBL" id="GAA0173160.1"/>
    </source>
</evidence>
<feature type="region of interest" description="Disordered" evidence="1">
    <location>
        <begin position="106"/>
        <end position="126"/>
    </location>
</feature>
<reference evidence="2 3" key="1">
    <citation type="submission" date="2024-01" db="EMBL/GenBank/DDBJ databases">
        <title>The complete chloroplast genome sequence of Lithospermum erythrorhizon: insights into the phylogenetic relationship among Boraginaceae species and the maternal lineages of purple gromwells.</title>
        <authorList>
            <person name="Okada T."/>
            <person name="Watanabe K."/>
        </authorList>
    </citation>
    <scope>NUCLEOTIDE SEQUENCE [LARGE SCALE GENOMIC DNA]</scope>
</reference>